<dbReference type="AlphaFoldDB" id="A0A9Q0YB85"/>
<name>A0A9Q0YB85_HOLLE</name>
<keyword evidence="2" id="KW-1185">Reference proteome</keyword>
<protein>
    <submittedName>
        <fullName evidence="1">Uncharacterized protein</fullName>
    </submittedName>
</protein>
<comment type="caution">
    <text evidence="1">The sequence shown here is derived from an EMBL/GenBank/DDBJ whole genome shotgun (WGS) entry which is preliminary data.</text>
</comment>
<dbReference type="PANTHER" id="PTHR47331">
    <property type="entry name" value="PHD-TYPE DOMAIN-CONTAINING PROTEIN"/>
    <property type="match status" value="1"/>
</dbReference>
<sequence length="177" mass="20084">MKTGNSTKDDLSVEELKETEIKTVKWVQRESFPSAMISPSKCKVTAFRKLSLVLVRRVLRVREWLSRSQLHYDLEVSCNSTFRYLCEQGPYRTSPLLSGSYGGWYDLDIRAVPLLGHARRRDSEEGHRDVSSLQKGNVLLGQQMAELPVPRVTADKPPFSSVGIDLFGPFLIKRGRS</sequence>
<gene>
    <name evidence="1" type="ORF">HOLleu_41192</name>
</gene>
<dbReference type="EMBL" id="JAIZAY010000023">
    <property type="protein sequence ID" value="KAJ8019552.1"/>
    <property type="molecule type" value="Genomic_DNA"/>
</dbReference>
<dbReference type="Proteomes" id="UP001152320">
    <property type="component" value="Chromosome 23"/>
</dbReference>
<dbReference type="PANTHER" id="PTHR47331:SF1">
    <property type="entry name" value="GAG-LIKE PROTEIN"/>
    <property type="match status" value="1"/>
</dbReference>
<organism evidence="1 2">
    <name type="scientific">Holothuria leucospilota</name>
    <name type="common">Black long sea cucumber</name>
    <name type="synonym">Mertensiothuria leucospilota</name>
    <dbReference type="NCBI Taxonomy" id="206669"/>
    <lineage>
        <taxon>Eukaryota</taxon>
        <taxon>Metazoa</taxon>
        <taxon>Echinodermata</taxon>
        <taxon>Eleutherozoa</taxon>
        <taxon>Echinozoa</taxon>
        <taxon>Holothuroidea</taxon>
        <taxon>Aspidochirotacea</taxon>
        <taxon>Aspidochirotida</taxon>
        <taxon>Holothuriidae</taxon>
        <taxon>Holothuria</taxon>
    </lineage>
</organism>
<reference evidence="1" key="1">
    <citation type="submission" date="2021-10" db="EMBL/GenBank/DDBJ databases">
        <title>Tropical sea cucumber genome reveals ecological adaptation and Cuvierian tubules defense mechanism.</title>
        <authorList>
            <person name="Chen T."/>
        </authorList>
    </citation>
    <scope>NUCLEOTIDE SEQUENCE</scope>
    <source>
        <strain evidence="1">Nanhai2018</strain>
        <tissue evidence="1">Muscle</tissue>
    </source>
</reference>
<evidence type="ECO:0000313" key="2">
    <source>
        <dbReference type="Proteomes" id="UP001152320"/>
    </source>
</evidence>
<dbReference type="OrthoDB" id="5986643at2759"/>
<accession>A0A9Q0YB85</accession>
<proteinExistence type="predicted"/>
<evidence type="ECO:0000313" key="1">
    <source>
        <dbReference type="EMBL" id="KAJ8019552.1"/>
    </source>
</evidence>